<dbReference type="InterPro" id="IPR036412">
    <property type="entry name" value="HAD-like_sf"/>
</dbReference>
<dbReference type="InterPro" id="IPR006379">
    <property type="entry name" value="HAD-SF_hydro_IIB"/>
</dbReference>
<dbReference type="SUPFAM" id="SSF56784">
    <property type="entry name" value="HAD-like"/>
    <property type="match status" value="1"/>
</dbReference>
<dbReference type="PANTHER" id="PTHR10000">
    <property type="entry name" value="PHOSPHOSERINE PHOSPHATASE"/>
    <property type="match status" value="1"/>
</dbReference>
<evidence type="ECO:0000313" key="1">
    <source>
        <dbReference type="EMBL" id="AJA53184.1"/>
    </source>
</evidence>
<dbReference type="AlphaFoldDB" id="A0A0H3J5E1"/>
<protein>
    <submittedName>
        <fullName evidence="2">Cof-like hydrolase</fullName>
    </submittedName>
    <submittedName>
        <fullName evidence="1">HAD-superfamily hydrolase, subfamily IIB</fullName>
    </submittedName>
</protein>
<dbReference type="eggNOG" id="COG0561">
    <property type="taxonomic scope" value="Bacteria"/>
</dbReference>
<dbReference type="NCBIfam" id="TIGR01484">
    <property type="entry name" value="HAD-SF-IIB"/>
    <property type="match status" value="1"/>
</dbReference>
<keyword evidence="1" id="KW-0378">Hydrolase</keyword>
<gene>
    <name evidence="1" type="ORF">CLPA_c31300</name>
    <name evidence="2" type="ORF">CP6013_00055</name>
</gene>
<dbReference type="Proteomes" id="UP000030905">
    <property type="component" value="Chromosome"/>
</dbReference>
<proteinExistence type="predicted"/>
<name>A0A0H3J5E1_CLOPA</name>
<dbReference type="PATRIC" id="fig|1262449.3.peg.2400"/>
<evidence type="ECO:0000313" key="4">
    <source>
        <dbReference type="Proteomes" id="UP000030905"/>
    </source>
</evidence>
<dbReference type="RefSeq" id="WP_003445583.1">
    <property type="nucleotide sequence ID" value="NZ_ANZB01000007.1"/>
</dbReference>
<dbReference type="GO" id="GO:0005829">
    <property type="term" value="C:cytosol"/>
    <property type="evidence" value="ECO:0007669"/>
    <property type="project" value="TreeGrafter"/>
</dbReference>
<dbReference type="Proteomes" id="UP000028042">
    <property type="component" value="Unassembled WGS sequence"/>
</dbReference>
<dbReference type="Gene3D" id="3.30.1240.10">
    <property type="match status" value="1"/>
</dbReference>
<dbReference type="NCBIfam" id="TIGR00099">
    <property type="entry name" value="Cof-subfamily"/>
    <property type="match status" value="1"/>
</dbReference>
<dbReference type="SFLD" id="SFLDG01140">
    <property type="entry name" value="C2.B:_Phosphomannomutase_and_P"/>
    <property type="match status" value="1"/>
</dbReference>
<organism evidence="1 4">
    <name type="scientific">Clostridium pasteurianum DSM 525 = ATCC 6013</name>
    <dbReference type="NCBI Taxonomy" id="1262449"/>
    <lineage>
        <taxon>Bacteria</taxon>
        <taxon>Bacillati</taxon>
        <taxon>Bacillota</taxon>
        <taxon>Clostridia</taxon>
        <taxon>Eubacteriales</taxon>
        <taxon>Clostridiaceae</taxon>
        <taxon>Clostridium</taxon>
    </lineage>
</organism>
<dbReference type="EMBL" id="JPGY02000001">
    <property type="protein sequence ID" value="KRU10808.1"/>
    <property type="molecule type" value="Genomic_DNA"/>
</dbReference>
<dbReference type="GO" id="GO:0016791">
    <property type="term" value="F:phosphatase activity"/>
    <property type="evidence" value="ECO:0007669"/>
    <property type="project" value="TreeGrafter"/>
</dbReference>
<dbReference type="PANTHER" id="PTHR10000:SF8">
    <property type="entry name" value="HAD SUPERFAMILY HYDROLASE-LIKE, TYPE 3"/>
    <property type="match status" value="1"/>
</dbReference>
<dbReference type="Gene3D" id="3.40.50.1000">
    <property type="entry name" value="HAD superfamily/HAD-like"/>
    <property type="match status" value="1"/>
</dbReference>
<dbReference type="GO" id="GO:0000287">
    <property type="term" value="F:magnesium ion binding"/>
    <property type="evidence" value="ECO:0007669"/>
    <property type="project" value="TreeGrafter"/>
</dbReference>
<dbReference type="SFLD" id="SFLDS00003">
    <property type="entry name" value="Haloacid_Dehalogenase"/>
    <property type="match status" value="1"/>
</dbReference>
<sequence length="265" mass="30141">MSIKMIVSDLDGTLVNSYKEGYKISSKLIEEIHNFERKGKIFTIATGRSKEAALSVIKELDISFPYIVYNGAEIIDKGGNQIYSDTFLLKTWILFLDRLQELGASVIFSYDGQIFCLKYTDRISVYEKKEMIKCEIIDKSLLDSNIEVNKILIIGDVEKYKQCWNELDEISKSEFRYVISEDDYMEILTKGISKGSALKKLKEYLNIKDEEVVTIGNHMNDKELIEEAHIGVAVANAVDGLKNIANIITDGEYEEGVIEVIKKFA</sequence>
<dbReference type="KEGG" id="cpat:CLPA_c31300"/>
<dbReference type="EMBL" id="CP009268">
    <property type="protein sequence ID" value="AJA53184.1"/>
    <property type="molecule type" value="Genomic_DNA"/>
</dbReference>
<reference evidence="2" key="2">
    <citation type="submission" date="2015-10" db="EMBL/GenBank/DDBJ databases">
        <title>Improved Draft Genome Sequence of Clostridium pasteurianum Strain ATCC 6013 (DSM 525) Using a Hybrid Next-Generation Sequencing Approach.</title>
        <authorList>
            <person name="Pyne M.E."/>
            <person name="Utturkar S.M."/>
            <person name="Brown S.D."/>
            <person name="Moo-Young M."/>
            <person name="Chung D.A."/>
            <person name="Chou P.C."/>
        </authorList>
    </citation>
    <scope>NUCLEOTIDE SEQUENCE</scope>
    <source>
        <strain evidence="2">ATCC 6013</strain>
    </source>
</reference>
<dbReference type="KEGG" id="cpae:CPAST_c31300"/>
<dbReference type="GeneID" id="93075238"/>
<evidence type="ECO:0000313" key="3">
    <source>
        <dbReference type="Proteomes" id="UP000028042"/>
    </source>
</evidence>
<dbReference type="InterPro" id="IPR023214">
    <property type="entry name" value="HAD_sf"/>
</dbReference>
<reference evidence="2 3" key="3">
    <citation type="journal article" name="Genome Announc.">
        <title>Improved Draft Genome Sequence of Clostridium pasteurianum Strain ATCC 6013 (DSM 525) Using a Hybrid Next-Generation Sequencing Approach.</title>
        <authorList>
            <person name="Pyne M.E."/>
            <person name="Utturkar S."/>
            <person name="Brown S.D."/>
            <person name="Moo-Young M."/>
            <person name="Chung D.A."/>
            <person name="Chou C.P."/>
        </authorList>
    </citation>
    <scope>NUCLEOTIDE SEQUENCE [LARGE SCALE GENOMIC DNA]</scope>
    <source>
        <strain evidence="2 3">ATCC 6013</strain>
    </source>
</reference>
<evidence type="ECO:0000313" key="2">
    <source>
        <dbReference type="EMBL" id="KRU10808.1"/>
    </source>
</evidence>
<dbReference type="Pfam" id="PF08282">
    <property type="entry name" value="Hydrolase_3"/>
    <property type="match status" value="1"/>
</dbReference>
<keyword evidence="4" id="KW-1185">Reference proteome</keyword>
<accession>A0A0H3J5E1</accession>
<dbReference type="InterPro" id="IPR000150">
    <property type="entry name" value="Cof"/>
</dbReference>
<reference evidence="1 4" key="1">
    <citation type="journal article" date="2015" name="Genome Announc.">
        <title>Complete Genome Sequence of the Nitrogen-Fixing and Solvent-Producing Clostridium pasteurianum DSM 525.</title>
        <authorList>
            <person name="Poehlein A."/>
            <person name="Grosse-Honebrink A."/>
            <person name="Zhang Y."/>
            <person name="Minton N.P."/>
            <person name="Daniel R."/>
        </authorList>
    </citation>
    <scope>NUCLEOTIDE SEQUENCE [LARGE SCALE GENOMIC DNA]</scope>
    <source>
        <strain evidence="1">DSM 525</strain>
        <strain evidence="4">DSM 525 / ATCC 6013</strain>
    </source>
</reference>